<evidence type="ECO:0000256" key="2">
    <source>
        <dbReference type="PROSITE-ProRule" id="PRU00192"/>
    </source>
</evidence>
<feature type="transmembrane region" description="Helical" evidence="3">
    <location>
        <begin position="139"/>
        <end position="171"/>
    </location>
</feature>
<evidence type="ECO:0000259" key="4">
    <source>
        <dbReference type="PROSITE" id="PS50002"/>
    </source>
</evidence>
<dbReference type="InterPro" id="IPR036028">
    <property type="entry name" value="SH3-like_dom_sf"/>
</dbReference>
<evidence type="ECO:0000256" key="1">
    <source>
        <dbReference type="ARBA" id="ARBA00022443"/>
    </source>
</evidence>
<keyword evidence="1 2" id="KW-0728">SH3 domain</keyword>
<dbReference type="PROSITE" id="PS50002">
    <property type="entry name" value="SH3"/>
    <property type="match status" value="1"/>
</dbReference>
<proteinExistence type="predicted"/>
<keyword evidence="3" id="KW-1133">Transmembrane helix</keyword>
<comment type="caution">
    <text evidence="5">The sequence shown here is derived from an EMBL/GenBank/DDBJ whole genome shotgun (WGS) entry which is preliminary data.</text>
</comment>
<organism evidence="5 6">
    <name type="scientific">Neocallimastix californiae</name>
    <dbReference type="NCBI Taxonomy" id="1754190"/>
    <lineage>
        <taxon>Eukaryota</taxon>
        <taxon>Fungi</taxon>
        <taxon>Fungi incertae sedis</taxon>
        <taxon>Chytridiomycota</taxon>
        <taxon>Chytridiomycota incertae sedis</taxon>
        <taxon>Neocallimastigomycetes</taxon>
        <taxon>Neocallimastigales</taxon>
        <taxon>Neocallimastigaceae</taxon>
        <taxon>Neocallimastix</taxon>
    </lineage>
</organism>
<evidence type="ECO:0000313" key="6">
    <source>
        <dbReference type="Proteomes" id="UP000193920"/>
    </source>
</evidence>
<dbReference type="InterPro" id="IPR001452">
    <property type="entry name" value="SH3_domain"/>
</dbReference>
<feature type="transmembrane region" description="Helical" evidence="3">
    <location>
        <begin position="6"/>
        <end position="30"/>
    </location>
</feature>
<protein>
    <recommendedName>
        <fullName evidence="4">SH3 domain-containing protein</fullName>
    </recommendedName>
</protein>
<dbReference type="SUPFAM" id="SSF50044">
    <property type="entry name" value="SH3-domain"/>
    <property type="match status" value="1"/>
</dbReference>
<name>A0A1Y2ADA4_9FUNG</name>
<dbReference type="AlphaFoldDB" id="A0A1Y2ADA4"/>
<dbReference type="EMBL" id="MCOG01000288">
    <property type="protein sequence ID" value="ORY20492.1"/>
    <property type="molecule type" value="Genomic_DNA"/>
</dbReference>
<keyword evidence="6" id="KW-1185">Reference proteome</keyword>
<evidence type="ECO:0000313" key="5">
    <source>
        <dbReference type="EMBL" id="ORY20492.1"/>
    </source>
</evidence>
<sequence>MNSITYEMLYLTIVAIVICLIVFIVVHFIIKIKKKSIENIKLEEASILSKKCFTAGKCYTVCTNYEPSEEIIIKKKKKEEEREELTLRVKDRIHIIEVYSDGRAYGKNVITEQTGIFPLSYLKNEVKNKRMKDLKVKKILIDVLSNFFLLLLFIFLLYFIPLYIMALIWIYNGYD</sequence>
<dbReference type="Proteomes" id="UP000193920">
    <property type="component" value="Unassembled WGS sequence"/>
</dbReference>
<dbReference type="OrthoDB" id="5340910at2759"/>
<evidence type="ECO:0000256" key="3">
    <source>
        <dbReference type="SAM" id="Phobius"/>
    </source>
</evidence>
<reference evidence="5 6" key="1">
    <citation type="submission" date="2016-08" db="EMBL/GenBank/DDBJ databases">
        <title>A Parts List for Fungal Cellulosomes Revealed by Comparative Genomics.</title>
        <authorList>
            <consortium name="DOE Joint Genome Institute"/>
            <person name="Haitjema C.H."/>
            <person name="Gilmore S.P."/>
            <person name="Henske J.K."/>
            <person name="Solomon K.V."/>
            <person name="De Groot R."/>
            <person name="Kuo A."/>
            <person name="Mondo S.J."/>
            <person name="Salamov A.A."/>
            <person name="Labutti K."/>
            <person name="Zhao Z."/>
            <person name="Chiniquy J."/>
            <person name="Barry K."/>
            <person name="Brewer H.M."/>
            <person name="Purvine S.O."/>
            <person name="Wright A.T."/>
            <person name="Boxma B."/>
            <person name="Van Alen T."/>
            <person name="Hackstein J.H."/>
            <person name="Baker S.E."/>
            <person name="Grigoriev I.V."/>
            <person name="O'Malley M.A."/>
        </authorList>
    </citation>
    <scope>NUCLEOTIDE SEQUENCE [LARGE SCALE GENOMIC DNA]</scope>
    <source>
        <strain evidence="5 6">G1</strain>
    </source>
</reference>
<dbReference type="Gene3D" id="2.30.30.40">
    <property type="entry name" value="SH3 Domains"/>
    <property type="match status" value="1"/>
</dbReference>
<keyword evidence="3" id="KW-0812">Transmembrane</keyword>
<gene>
    <name evidence="5" type="ORF">LY90DRAFT_676727</name>
</gene>
<accession>A0A1Y2ADA4</accession>
<keyword evidence="3" id="KW-0472">Membrane</keyword>
<feature type="domain" description="SH3" evidence="4">
    <location>
        <begin position="54"/>
        <end position="127"/>
    </location>
</feature>